<dbReference type="KEGG" id="sper:EW093_14450"/>
<sequence>MAIIRDLETSSLEELNIWAKRLDLPEGSNKNSLISSIAKYYNVDLLGSSSKTNKNDKTININRAELSKYYTIEEVDESFAEFEGRVEIVIDDVEQKIQHSIIGDKINFNRTLNSVTALGNVQYIKTEKGKPELVTAESLTFNLSNWKGSMVKCISKQDKTIDEESMVFYYVTGEIKKSDTEIMGMNDVTIQTVSGSPYFNISAKDLWMLDSSDFVIISPWVKVGHVPVFWFPFYYHSENNLYFNPVYGVRSREGTFLQNTLYLLGAKPVDKEQSDFSFLSFDNGEGVSNKEFNGLTLVPSKDKSKYSSDYSKIMLDYYSNLGIFIGSDTNLNFSGTKIDLETGLGFSRSINDSTGLVFVNKESIWNHSYMYGNEVPFRYNFNLDLTFPFGSLNIISLSDPYFKSDFYNRKENFKWVDYFTDQLDQGLESFSSGAALDYRRDTSEISLVSEYSWSLDFKSYSPNVSKLNPYIDKFTFDIKKIELDFNSKITKGVTLDALGNQQLEVLYEDYDPSYKFFYPEVGKVPILLNIQGRLFDTSFSKKDIEKVEDNYNYIFDKYNNLLDLENPTVVKTEDKESSLEHGEVESKPIYNFEYSEIFGDEKIASKKSNPVINTKFKYNVNIPLSLYLYWDNTLWNNPVDIDYSLSQDSMLYNTDPYIKGDYTLDVLDSFIKISNTTKGNIYLKKYIEEDDQADLISLYKWNKSIVENDLKSTIDFLKLFPEIEKHSLSLTYKLNSMLYKKSFDQDAFDLLVEDYPVYKIENFKWTKDYIDDNELYFKYTYKVDFSETSLGYKKILPPLEEERSVIFEQKFDIDLLADLNNISTTTVDVNKSITQEEVIDTLSVDQVNKLKYKSLEFSTKFGSEFDGTVEYIFDNKDNWDFDPLGFELKYKPTKFFELSLSSDFDLNSTTLESYYGKIKLWDIDFTLTSSYNNPVKWNEETLRWDTLSDLDKVLSPESLTIKHNFDLKKFKFWKNRVTLNIDSNLSFKKEFIKVDTSFLNYKLVFGLDIYEFLELNFTSSSSNNSIFQYIEGDSDILGLNSNKNILIDLIKSFNFFNREDRVESNFNLNSMKVDAIYKMPDWNLIFSYTGEPKLEDSNINWFQKFSFFIEWKPLSLVRSDVVNDDDNWSVSTSGKED</sequence>
<evidence type="ECO:0008006" key="3">
    <source>
        <dbReference type="Google" id="ProtNLM"/>
    </source>
</evidence>
<dbReference type="Proteomes" id="UP000323824">
    <property type="component" value="Chromosome"/>
</dbReference>
<evidence type="ECO:0000313" key="2">
    <source>
        <dbReference type="Proteomes" id="UP000323824"/>
    </source>
</evidence>
<reference evidence="1 2" key="1">
    <citation type="submission" date="2019-02" db="EMBL/GenBank/DDBJ databases">
        <authorList>
            <person name="Fomenkov A."/>
            <person name="Dubinina G."/>
            <person name="Grabovich M."/>
            <person name="Vincze T."/>
            <person name="Roberts R.J."/>
        </authorList>
    </citation>
    <scope>NUCLEOTIDE SEQUENCE [LARGE SCALE GENOMIC DNA]</scope>
    <source>
        <strain evidence="1 2">P</strain>
    </source>
</reference>
<gene>
    <name evidence="1" type="ORF">EW093_14450</name>
</gene>
<organism evidence="1 2">
    <name type="scientific">Thiospirochaeta perfilievii</name>
    <dbReference type="NCBI Taxonomy" id="252967"/>
    <lineage>
        <taxon>Bacteria</taxon>
        <taxon>Pseudomonadati</taxon>
        <taxon>Spirochaetota</taxon>
        <taxon>Spirochaetia</taxon>
        <taxon>Spirochaetales</taxon>
        <taxon>Spirochaetaceae</taxon>
        <taxon>Thiospirochaeta</taxon>
    </lineage>
</organism>
<reference evidence="1 2" key="2">
    <citation type="submission" date="2019-09" db="EMBL/GenBank/DDBJ databases">
        <title>Complete Genome Sequence and Methylome Analysis of free living Spirochaetas.</title>
        <authorList>
            <person name="Leshcheva N."/>
            <person name="Mikheeva N."/>
        </authorList>
    </citation>
    <scope>NUCLEOTIDE SEQUENCE [LARGE SCALE GENOMIC DNA]</scope>
    <source>
        <strain evidence="1 2">P</strain>
    </source>
</reference>
<name>A0A5C1QFE8_9SPIO</name>
<dbReference type="EMBL" id="CP035807">
    <property type="protein sequence ID" value="QEN05850.1"/>
    <property type="molecule type" value="Genomic_DNA"/>
</dbReference>
<proteinExistence type="predicted"/>
<keyword evidence="2" id="KW-1185">Reference proteome</keyword>
<dbReference type="AlphaFoldDB" id="A0A5C1QFE8"/>
<protein>
    <recommendedName>
        <fullName evidence="3">SAP domain-containing protein</fullName>
    </recommendedName>
</protein>
<dbReference type="OrthoDB" id="353610at2"/>
<accession>A0A5C1QFE8</accession>
<evidence type="ECO:0000313" key="1">
    <source>
        <dbReference type="EMBL" id="QEN05850.1"/>
    </source>
</evidence>
<dbReference type="RefSeq" id="WP_149569084.1">
    <property type="nucleotide sequence ID" value="NZ_CP035807.1"/>
</dbReference>